<dbReference type="GO" id="GO:0003975">
    <property type="term" value="F:UDP-N-acetylglucosamine-dolichyl-phosphate N-acetylglucosaminephosphotransferase activity"/>
    <property type="evidence" value="ECO:0007669"/>
    <property type="project" value="UniProtKB-EC"/>
</dbReference>
<sequence>MATPAGAAVACPPASLVGQARGGAEPTLTVLVSVAISYFAYRAVYSLVPALANDLVAKGLRGRDMLKPGFKRDDDDDGPAAADDSIPGRKHLPEATGVIGAAVYILLLSLFAPLPYLSSLLPASLLTPTLSSFPTLNGTISSMSAFQASDDPCAASVLLAFPHHSFATYLASLLSLLIATFLGFCDDVFDIRWRFKLPIPVIASVPLLVTYAAGHGVTDIVLPNLFRIRELFQVVHTNGVFHLGPLYYVYMSMLSTFCTNSINILAGVNGVEVTQGLLIALSIIVNDLLYLTFSPTPFLPLLAYLPEPVRPSRETLAALADKTYSLGYAHGSQELADRHLFSLYFMLPLVGVCLGLLRHNWYPANAFIGDTFCYFSGMAFAVVGILGHFSKTLLLFFLPQIFNFLYSVPQLFGLVPCPRHRLPRLDAQNGTGNLVNSWAPILPRSQRTARHKLGVLILRIFETFRLVRLERDPGTNEISATTNLTILNLLLLWGGSVREDALTRRMGYVQVAGSLVAFGIRYGLGAWAYGGRAAGRE</sequence>
<evidence type="ECO:0000313" key="21">
    <source>
        <dbReference type="EMBL" id="POY74990.1"/>
    </source>
</evidence>
<evidence type="ECO:0000256" key="5">
    <source>
        <dbReference type="ARBA" id="ARBA00013225"/>
    </source>
</evidence>
<evidence type="ECO:0000256" key="17">
    <source>
        <dbReference type="ARBA" id="ARBA00044717"/>
    </source>
</evidence>
<feature type="transmembrane region" description="Helical" evidence="20">
    <location>
        <begin position="197"/>
        <end position="217"/>
    </location>
</feature>
<proteinExistence type="inferred from homology"/>
<evidence type="ECO:0000256" key="6">
    <source>
        <dbReference type="ARBA" id="ARBA00017659"/>
    </source>
</evidence>
<name>A0A2S5BDZ7_9BASI</name>
<comment type="function">
    <text evidence="17">UDP-N-acetylglucosamine--dolichyl-phosphate N-acetylglucosaminephosphotransferase that operates in the biosynthetic pathway of dolichol-linked oligosaccharides, the glycan precursors employed in protein asparagine (N)-glycosylation. The assembly of dolichol-linked oligosaccharides begins on the cytosolic side of the endoplasmic reticulum membrane and finishes in its lumen. The sequential addition of sugars to dolichol pyrophosphate produces dolichol-linked oligosaccharides containing fourteen sugars, including two GlcNAcs, nine mannoses and three glucoses. Once assembled, the oligosaccharide is transferred from the lipid to nascent proteins by oligosaccharyltransferases. Catalyzes the initial step of dolichol-linked oligosaccharide biosynthesis, transfering GlcNAc-1-P from cytosolic UDP-GlcNAc onto the carrier lipid dolichyl phosphate (P-dolichol), yielding GlcNAc-P-P-dolichol embedded in the cytoplasmic leaflet of the endoplasmic reticulum membrane.</text>
</comment>
<dbReference type="AlphaFoldDB" id="A0A2S5BDZ7"/>
<evidence type="ECO:0000256" key="14">
    <source>
        <dbReference type="ARBA" id="ARBA00023136"/>
    </source>
</evidence>
<evidence type="ECO:0000256" key="13">
    <source>
        <dbReference type="ARBA" id="ARBA00022989"/>
    </source>
</evidence>
<keyword evidence="22" id="KW-1185">Reference proteome</keyword>
<dbReference type="UniPathway" id="UPA00378"/>
<dbReference type="GO" id="GO:0046872">
    <property type="term" value="F:metal ion binding"/>
    <property type="evidence" value="ECO:0007669"/>
    <property type="project" value="UniProtKB-KW"/>
</dbReference>
<dbReference type="PANTHER" id="PTHR10571">
    <property type="entry name" value="UDP-N-ACETYLGLUCOSAMINE--DOLICHYL-PHOSPHATE N-ACETYLGLUCOSAMINEPHOSPHOTRANSFERASE"/>
    <property type="match status" value="1"/>
</dbReference>
<feature type="transmembrane region" description="Helical" evidence="20">
    <location>
        <begin position="340"/>
        <end position="357"/>
    </location>
</feature>
<evidence type="ECO:0000256" key="18">
    <source>
        <dbReference type="ARBA" id="ARBA00045078"/>
    </source>
</evidence>
<dbReference type="OrthoDB" id="10262326at2759"/>
<feature type="transmembrane region" description="Helical" evidence="20">
    <location>
        <begin position="247"/>
        <end position="266"/>
    </location>
</feature>
<gene>
    <name evidence="21" type="ORF">BMF94_1966</name>
</gene>
<keyword evidence="9 20" id="KW-0812">Transmembrane</keyword>
<evidence type="ECO:0000256" key="3">
    <source>
        <dbReference type="ARBA" id="ARBA00004922"/>
    </source>
</evidence>
<evidence type="ECO:0000313" key="22">
    <source>
        <dbReference type="Proteomes" id="UP000237144"/>
    </source>
</evidence>
<dbReference type="EMBL" id="PJQD01000020">
    <property type="protein sequence ID" value="POY74990.1"/>
    <property type="molecule type" value="Genomic_DNA"/>
</dbReference>
<dbReference type="GO" id="GO:0006488">
    <property type="term" value="P:dolichol-linked oligosaccharide biosynthetic process"/>
    <property type="evidence" value="ECO:0007669"/>
    <property type="project" value="InterPro"/>
</dbReference>
<evidence type="ECO:0000256" key="15">
    <source>
        <dbReference type="ARBA" id="ARBA00029567"/>
    </source>
</evidence>
<comment type="caution">
    <text evidence="21">The sequence shown here is derived from an EMBL/GenBank/DDBJ whole genome shotgun (WGS) entry which is preliminary data.</text>
</comment>
<evidence type="ECO:0000256" key="12">
    <source>
        <dbReference type="ARBA" id="ARBA00022842"/>
    </source>
</evidence>
<reference evidence="21 22" key="1">
    <citation type="journal article" date="2018" name="Front. Microbiol.">
        <title>Prospects for Fungal Bioremediation of Acidic Radioactive Waste Sites: Characterization and Genome Sequence of Rhodotorula taiwanensis MD1149.</title>
        <authorList>
            <person name="Tkavc R."/>
            <person name="Matrosova V.Y."/>
            <person name="Grichenko O.E."/>
            <person name="Gostincar C."/>
            <person name="Volpe R.P."/>
            <person name="Klimenkova P."/>
            <person name="Gaidamakova E.K."/>
            <person name="Zhou C.E."/>
            <person name="Stewart B.J."/>
            <person name="Lyman M.G."/>
            <person name="Malfatti S.A."/>
            <person name="Rubinfeld B."/>
            <person name="Courtot M."/>
            <person name="Singh J."/>
            <person name="Dalgard C.L."/>
            <person name="Hamilton T."/>
            <person name="Frey K.G."/>
            <person name="Gunde-Cimerman N."/>
            <person name="Dugan L."/>
            <person name="Daly M.J."/>
        </authorList>
    </citation>
    <scope>NUCLEOTIDE SEQUENCE [LARGE SCALE GENOMIC DNA]</scope>
    <source>
        <strain evidence="21 22">MD1149</strain>
    </source>
</reference>
<keyword evidence="10" id="KW-0479">Metal-binding</keyword>
<dbReference type="Proteomes" id="UP000237144">
    <property type="component" value="Unassembled WGS sequence"/>
</dbReference>
<evidence type="ECO:0000256" key="10">
    <source>
        <dbReference type="ARBA" id="ARBA00022723"/>
    </source>
</evidence>
<dbReference type="GO" id="GO:0005789">
    <property type="term" value="C:endoplasmic reticulum membrane"/>
    <property type="evidence" value="ECO:0007669"/>
    <property type="project" value="UniProtKB-SubCell"/>
</dbReference>
<evidence type="ECO:0000256" key="2">
    <source>
        <dbReference type="ARBA" id="ARBA00004477"/>
    </source>
</evidence>
<dbReference type="CDD" id="cd06855">
    <property type="entry name" value="GT_GPT_euk"/>
    <property type="match status" value="1"/>
</dbReference>
<dbReference type="Pfam" id="PF00953">
    <property type="entry name" value="Glycos_transf_4"/>
    <property type="match status" value="1"/>
</dbReference>
<keyword evidence="8" id="KW-0808">Transferase</keyword>
<protein>
    <recommendedName>
        <fullName evidence="6">UDP-N-acetylglucosamine--dolichyl-phosphate N-acetylglucosaminephosphotransferase</fullName>
        <ecNumber evidence="5">2.7.8.15</ecNumber>
    </recommendedName>
    <alternativeName>
        <fullName evidence="15">GlcNAc-1-P transferase</fullName>
    </alternativeName>
    <alternativeName>
        <fullName evidence="16">N-acetylglucosamine-1-phosphate transferase</fullName>
    </alternativeName>
</protein>
<evidence type="ECO:0000256" key="1">
    <source>
        <dbReference type="ARBA" id="ARBA00001946"/>
    </source>
</evidence>
<keyword evidence="11" id="KW-0256">Endoplasmic reticulum</keyword>
<feature type="transmembrane region" description="Helical" evidence="20">
    <location>
        <begin position="364"/>
        <end position="387"/>
    </location>
</feature>
<dbReference type="PANTHER" id="PTHR10571:SF0">
    <property type="entry name" value="UDP-N-ACETYLGLUCOSAMINE--DOLICHYL-PHOSPHATE N-ACETYLGLUCOSAMINEPHOSPHOTRANSFERASE"/>
    <property type="match status" value="1"/>
</dbReference>
<feature type="transmembrane region" description="Helical" evidence="20">
    <location>
        <begin position="166"/>
        <end position="185"/>
    </location>
</feature>
<comment type="pathway">
    <text evidence="3">Protein modification; protein glycosylation.</text>
</comment>
<evidence type="ECO:0000256" key="8">
    <source>
        <dbReference type="ARBA" id="ARBA00022679"/>
    </source>
</evidence>
<evidence type="ECO:0000256" key="9">
    <source>
        <dbReference type="ARBA" id="ARBA00022692"/>
    </source>
</evidence>
<dbReference type="GO" id="GO:0016757">
    <property type="term" value="F:glycosyltransferase activity"/>
    <property type="evidence" value="ECO:0007669"/>
    <property type="project" value="UniProtKB-KW"/>
</dbReference>
<keyword evidence="13 20" id="KW-1133">Transmembrane helix</keyword>
<evidence type="ECO:0000256" key="16">
    <source>
        <dbReference type="ARBA" id="ARBA00033238"/>
    </source>
</evidence>
<dbReference type="InterPro" id="IPR033895">
    <property type="entry name" value="GPT"/>
</dbReference>
<comment type="catalytic activity">
    <reaction evidence="18">
        <text>a di-trans,poly-cis-dolichyl phosphate + UDP-N-acetyl-alpha-D-glucosamine = an N-acetyl-alpha-D-glucosaminyl-diphospho-di-trans,poly-cis-dolichol + UMP</text>
        <dbReference type="Rhea" id="RHEA:13289"/>
        <dbReference type="Rhea" id="RHEA-COMP:19498"/>
        <dbReference type="Rhea" id="RHEA-COMP:19507"/>
        <dbReference type="ChEBI" id="CHEBI:57683"/>
        <dbReference type="ChEBI" id="CHEBI:57705"/>
        <dbReference type="ChEBI" id="CHEBI:57865"/>
        <dbReference type="ChEBI" id="CHEBI:58427"/>
        <dbReference type="EC" id="2.7.8.15"/>
    </reaction>
    <physiologicalReaction direction="left-to-right" evidence="18">
        <dbReference type="Rhea" id="RHEA:13290"/>
    </physiologicalReaction>
</comment>
<organism evidence="21 22">
    <name type="scientific">Rhodotorula taiwanensis</name>
    <dbReference type="NCBI Taxonomy" id="741276"/>
    <lineage>
        <taxon>Eukaryota</taxon>
        <taxon>Fungi</taxon>
        <taxon>Dikarya</taxon>
        <taxon>Basidiomycota</taxon>
        <taxon>Pucciniomycotina</taxon>
        <taxon>Microbotryomycetes</taxon>
        <taxon>Sporidiobolales</taxon>
        <taxon>Sporidiobolaceae</taxon>
        <taxon>Rhodotorula</taxon>
    </lineage>
</organism>
<comment type="similarity">
    <text evidence="4">Belongs to the glycosyltransferase 4 family.</text>
</comment>
<keyword evidence="12" id="KW-0460">Magnesium</keyword>
<keyword evidence="7" id="KW-0328">Glycosyltransferase</keyword>
<evidence type="ECO:0000256" key="20">
    <source>
        <dbReference type="SAM" id="Phobius"/>
    </source>
</evidence>
<dbReference type="InterPro" id="IPR000715">
    <property type="entry name" value="Glycosyl_transferase_4"/>
</dbReference>
<feature type="transmembrane region" description="Helical" evidence="20">
    <location>
        <begin position="95"/>
        <end position="116"/>
    </location>
</feature>
<evidence type="ECO:0000256" key="11">
    <source>
        <dbReference type="ARBA" id="ARBA00022824"/>
    </source>
</evidence>
<feature type="region of interest" description="Disordered" evidence="19">
    <location>
        <begin position="67"/>
        <end position="88"/>
    </location>
</feature>
<evidence type="ECO:0000256" key="19">
    <source>
        <dbReference type="SAM" id="MobiDB-lite"/>
    </source>
</evidence>
<comment type="subcellular location">
    <subcellularLocation>
        <location evidence="2">Endoplasmic reticulum membrane</location>
        <topology evidence="2">Multi-pass membrane protein</topology>
    </subcellularLocation>
</comment>
<keyword evidence="14 20" id="KW-0472">Membrane</keyword>
<dbReference type="EC" id="2.7.8.15" evidence="5"/>
<evidence type="ECO:0000256" key="7">
    <source>
        <dbReference type="ARBA" id="ARBA00022676"/>
    </source>
</evidence>
<feature type="transmembrane region" description="Helical" evidence="20">
    <location>
        <begin position="393"/>
        <end position="415"/>
    </location>
</feature>
<accession>A0A2S5BDZ7</accession>
<feature type="transmembrane region" description="Helical" evidence="20">
    <location>
        <begin position="273"/>
        <end position="293"/>
    </location>
</feature>
<dbReference type="STRING" id="741276.A0A2S5BDZ7"/>
<comment type="cofactor">
    <cofactor evidence="1">
        <name>Mg(2+)</name>
        <dbReference type="ChEBI" id="CHEBI:18420"/>
    </cofactor>
</comment>
<evidence type="ECO:0000256" key="4">
    <source>
        <dbReference type="ARBA" id="ARBA00009317"/>
    </source>
</evidence>